<dbReference type="PANTHER" id="PTHR30012">
    <property type="entry name" value="GENERAL SECRETION PATHWAY PROTEIN"/>
    <property type="match status" value="1"/>
</dbReference>
<protein>
    <submittedName>
        <fullName evidence="10">Type II secretion system protein F</fullName>
    </submittedName>
</protein>
<dbReference type="InterPro" id="IPR018076">
    <property type="entry name" value="T2SS_GspF_dom"/>
</dbReference>
<evidence type="ECO:0000256" key="1">
    <source>
        <dbReference type="ARBA" id="ARBA00004429"/>
    </source>
</evidence>
<dbReference type="AlphaFoldDB" id="A0A1J5R9B6"/>
<keyword evidence="5 8" id="KW-0812">Transmembrane</keyword>
<dbReference type="GO" id="GO:0005886">
    <property type="term" value="C:plasma membrane"/>
    <property type="evidence" value="ECO:0007669"/>
    <property type="project" value="UniProtKB-SubCell"/>
</dbReference>
<evidence type="ECO:0000256" key="3">
    <source>
        <dbReference type="ARBA" id="ARBA00022475"/>
    </source>
</evidence>
<evidence type="ECO:0000256" key="5">
    <source>
        <dbReference type="ARBA" id="ARBA00022692"/>
    </source>
</evidence>
<comment type="similarity">
    <text evidence="2">Belongs to the GSP F family.</text>
</comment>
<feature type="transmembrane region" description="Helical" evidence="8">
    <location>
        <begin position="164"/>
        <end position="187"/>
    </location>
</feature>
<feature type="transmembrane region" description="Helical" evidence="8">
    <location>
        <begin position="372"/>
        <end position="393"/>
    </location>
</feature>
<keyword evidence="7 8" id="KW-0472">Membrane</keyword>
<keyword evidence="4" id="KW-0997">Cell inner membrane</keyword>
<accession>A0A1J5R9B6</accession>
<evidence type="ECO:0000259" key="9">
    <source>
        <dbReference type="Pfam" id="PF00482"/>
    </source>
</evidence>
<dbReference type="EMBL" id="MLJW01000232">
    <property type="protein sequence ID" value="OIQ92409.1"/>
    <property type="molecule type" value="Genomic_DNA"/>
</dbReference>
<dbReference type="PRINTS" id="PR00812">
    <property type="entry name" value="BCTERIALGSPF"/>
</dbReference>
<dbReference type="PANTHER" id="PTHR30012:SF0">
    <property type="entry name" value="TYPE II SECRETION SYSTEM PROTEIN F-RELATED"/>
    <property type="match status" value="1"/>
</dbReference>
<dbReference type="InterPro" id="IPR042094">
    <property type="entry name" value="T2SS_GspF_sf"/>
</dbReference>
<keyword evidence="3" id="KW-1003">Cell membrane</keyword>
<organism evidence="10">
    <name type="scientific">mine drainage metagenome</name>
    <dbReference type="NCBI Taxonomy" id="410659"/>
    <lineage>
        <taxon>unclassified sequences</taxon>
        <taxon>metagenomes</taxon>
        <taxon>ecological metagenomes</taxon>
    </lineage>
</organism>
<evidence type="ECO:0000256" key="2">
    <source>
        <dbReference type="ARBA" id="ARBA00005745"/>
    </source>
</evidence>
<gene>
    <name evidence="10" type="primary">epsF_19</name>
    <name evidence="10" type="ORF">GALL_256300</name>
</gene>
<evidence type="ECO:0000256" key="6">
    <source>
        <dbReference type="ARBA" id="ARBA00022989"/>
    </source>
</evidence>
<feature type="domain" description="Type II secretion system protein GspF" evidence="9">
    <location>
        <begin position="68"/>
        <end position="188"/>
    </location>
</feature>
<name>A0A1J5R9B6_9ZZZZ</name>
<evidence type="ECO:0000256" key="8">
    <source>
        <dbReference type="SAM" id="Phobius"/>
    </source>
</evidence>
<dbReference type="InterPro" id="IPR003004">
    <property type="entry name" value="GspF/PilC"/>
</dbReference>
<dbReference type="Gene3D" id="1.20.81.30">
    <property type="entry name" value="Type II secretion system (T2SS), domain F"/>
    <property type="match status" value="2"/>
</dbReference>
<keyword evidence="6 8" id="KW-1133">Transmembrane helix</keyword>
<comment type="subcellular location">
    <subcellularLocation>
        <location evidence="1">Cell inner membrane</location>
        <topology evidence="1">Multi-pass membrane protein</topology>
    </subcellularLocation>
</comment>
<evidence type="ECO:0000256" key="4">
    <source>
        <dbReference type="ARBA" id="ARBA00022519"/>
    </source>
</evidence>
<evidence type="ECO:0000313" key="10">
    <source>
        <dbReference type="EMBL" id="OIQ92409.1"/>
    </source>
</evidence>
<dbReference type="FunFam" id="1.20.81.30:FF:000001">
    <property type="entry name" value="Type II secretion system protein F"/>
    <property type="match status" value="2"/>
</dbReference>
<proteinExistence type="inferred from homology"/>
<dbReference type="Pfam" id="PF00482">
    <property type="entry name" value="T2SSF"/>
    <property type="match status" value="2"/>
</dbReference>
<reference evidence="10" key="1">
    <citation type="submission" date="2016-10" db="EMBL/GenBank/DDBJ databases">
        <title>Sequence of Gallionella enrichment culture.</title>
        <authorList>
            <person name="Poehlein A."/>
            <person name="Muehling M."/>
            <person name="Daniel R."/>
        </authorList>
    </citation>
    <scope>NUCLEOTIDE SEQUENCE</scope>
</reference>
<feature type="domain" description="Type II secretion system protein GspF" evidence="9">
    <location>
        <begin position="269"/>
        <end position="390"/>
    </location>
</feature>
<comment type="caution">
    <text evidence="10">The sequence shown here is derived from an EMBL/GenBank/DDBJ whole genome shotgun (WGS) entry which is preliminary data.</text>
</comment>
<evidence type="ECO:0000256" key="7">
    <source>
        <dbReference type="ARBA" id="ARBA00023136"/>
    </source>
</evidence>
<sequence length="401" mass="44514">MASFNYKAVDKLGRPAVGQIDALNEVDLEIRLERMGLDLITFRIATKSTSLFNRNKVSNQDLVMFCFQIEQLSSAGVPLLECLNDLRESNPNPYFQKVIGAVSAEVEGGKMLSQALAEHPGVFSEVFVSLIDAGEQTGQLPVVFNNLFNTIRWQDELMSQTKKLLAYPAFVAVVVLGAVAFLMSYLVPQMASFLHNMGQELPWNTKLLMAMSSAFVNYWWLVIGVPVLVVITLMSIIQGSPAARYKFDMIKLNFPVTGPILHKIIMARFARYFALMYQTGIPILEAIKICEKIVGNRVVADALSRAHAQINAGDSMSESFRNAGLFPPLVVRMIRVGESSGALDKALLNISYFYDRDVNDSMQKMLKMIEPALTVILGGILAFIMFSVLGPVYDSFSKLKI</sequence>
<feature type="transmembrane region" description="Helical" evidence="8">
    <location>
        <begin position="218"/>
        <end position="237"/>
    </location>
</feature>